<evidence type="ECO:0000256" key="5">
    <source>
        <dbReference type="ARBA" id="ARBA00022989"/>
    </source>
</evidence>
<keyword evidence="2" id="KW-0328">Glycosyltransferase</keyword>
<keyword evidence="3" id="KW-0808">Transferase</keyword>
<evidence type="ECO:0000256" key="1">
    <source>
        <dbReference type="ARBA" id="ARBA00004167"/>
    </source>
</evidence>
<keyword evidence="8" id="KW-0732">Signal</keyword>
<reference evidence="10 11" key="1">
    <citation type="submission" date="2020-01" db="EMBL/GenBank/DDBJ databases">
        <authorList>
            <person name="Gupta K D."/>
        </authorList>
    </citation>
    <scope>NUCLEOTIDE SEQUENCE [LARGE SCALE GENOMIC DNA]</scope>
</reference>
<evidence type="ECO:0000256" key="6">
    <source>
        <dbReference type="ARBA" id="ARBA00023136"/>
    </source>
</evidence>
<accession>A0A8S0W3D6</accession>
<gene>
    <name evidence="10" type="ORF">AAE3_LOCUS10900</name>
</gene>
<dbReference type="Pfam" id="PF04577">
    <property type="entry name" value="Glyco_transf_61"/>
    <property type="match status" value="1"/>
</dbReference>
<keyword evidence="5" id="KW-1133">Transmembrane helix</keyword>
<evidence type="ECO:0000256" key="2">
    <source>
        <dbReference type="ARBA" id="ARBA00022676"/>
    </source>
</evidence>
<sequence length="490" mass="55708">MWTRRQQFSAFAVLMLCFVLLLHQNDTIREHANRASTYIPYKAWSNSYYDMSEEFSDMDYLGSVPPTMPCKGLVPITETDILMRPHGFTVYDNLYLRNGTLYAIVENPLTFPDLKHVLAKPLDQKGANLDPTPEMMQVIMPGDATNILGSRAVAIEGASFIIYDMNFLKHYYHWWGEIILGAIKIYTAMTLTAGFRGPLADPSRFIIPNIAGSSDWHDKVGIIAPLMRAAFPSASVETGDYWKDLSDTNQTFVFERAMIISRHAAHKSPLGGLWFAMISTTMEVATPPYFWEPFRQRVVRNTVGYLPSLDDKGLVLSKPKSSAPIVLYISRQNAGRRLRDEDHEDLLNSLKELEDEGVCQVQVVAMEKLSLKEQIETVGRATIMLGIYGNGLTHQIWMPATSRSTVIEIFFPQTYRHDYSMLSRNMEHAHYAVWNDTTLTYPKGQWFKGINDGRREDFHGNNIPVHGPTVARVIRERLWVPTLNSTNTSL</sequence>
<evidence type="ECO:0000259" key="9">
    <source>
        <dbReference type="Pfam" id="PF04577"/>
    </source>
</evidence>
<dbReference type="AlphaFoldDB" id="A0A8S0W3D6"/>
<evidence type="ECO:0000313" key="10">
    <source>
        <dbReference type="EMBL" id="CAA7268595.1"/>
    </source>
</evidence>
<dbReference type="OrthoDB" id="529273at2759"/>
<dbReference type="PANTHER" id="PTHR20961:SF38">
    <property type="entry name" value="PROTEIN O-LINKED-MANNOSE BETA-1,4-N-ACETYLGLUCOSAMINYLTRANSFERASE 2"/>
    <property type="match status" value="1"/>
</dbReference>
<comment type="caution">
    <text evidence="10">The sequence shown here is derived from an EMBL/GenBank/DDBJ whole genome shotgun (WGS) entry which is preliminary data.</text>
</comment>
<keyword evidence="7" id="KW-0325">Glycoprotein</keyword>
<dbReference type="Proteomes" id="UP000467700">
    <property type="component" value="Unassembled WGS sequence"/>
</dbReference>
<dbReference type="PANTHER" id="PTHR20961">
    <property type="entry name" value="GLYCOSYLTRANSFERASE"/>
    <property type="match status" value="1"/>
</dbReference>
<keyword evidence="4" id="KW-0812">Transmembrane</keyword>
<dbReference type="InterPro" id="IPR049625">
    <property type="entry name" value="Glyco_transf_61_cat"/>
</dbReference>
<protein>
    <recommendedName>
        <fullName evidence="9">Glycosyltransferase 61 catalytic domain-containing protein</fullName>
    </recommendedName>
</protein>
<evidence type="ECO:0000313" key="11">
    <source>
        <dbReference type="Proteomes" id="UP000467700"/>
    </source>
</evidence>
<evidence type="ECO:0000256" key="7">
    <source>
        <dbReference type="ARBA" id="ARBA00023180"/>
    </source>
</evidence>
<comment type="subcellular location">
    <subcellularLocation>
        <location evidence="1">Membrane</location>
        <topology evidence="1">Single-pass membrane protein</topology>
    </subcellularLocation>
</comment>
<feature type="signal peptide" evidence="8">
    <location>
        <begin position="1"/>
        <end position="27"/>
    </location>
</feature>
<proteinExistence type="predicted"/>
<dbReference type="GO" id="GO:0097363">
    <property type="term" value="F:protein O-acetylglucosaminyltransferase activity"/>
    <property type="evidence" value="ECO:0007669"/>
    <property type="project" value="TreeGrafter"/>
</dbReference>
<dbReference type="GO" id="GO:0035269">
    <property type="term" value="P:protein O-linked glycosylation via mannose"/>
    <property type="evidence" value="ECO:0007669"/>
    <property type="project" value="TreeGrafter"/>
</dbReference>
<evidence type="ECO:0000256" key="8">
    <source>
        <dbReference type="SAM" id="SignalP"/>
    </source>
</evidence>
<feature type="domain" description="Glycosyltransferase 61 catalytic" evidence="9">
    <location>
        <begin position="171"/>
        <end position="402"/>
    </location>
</feature>
<dbReference type="EMBL" id="CACVBS010000068">
    <property type="protein sequence ID" value="CAA7268595.1"/>
    <property type="molecule type" value="Genomic_DNA"/>
</dbReference>
<keyword evidence="11" id="KW-1185">Reference proteome</keyword>
<evidence type="ECO:0000256" key="3">
    <source>
        <dbReference type="ARBA" id="ARBA00022679"/>
    </source>
</evidence>
<evidence type="ECO:0000256" key="4">
    <source>
        <dbReference type="ARBA" id="ARBA00022692"/>
    </source>
</evidence>
<name>A0A8S0W3D6_CYCAE</name>
<feature type="chain" id="PRO_5035725270" description="Glycosyltransferase 61 catalytic domain-containing protein" evidence="8">
    <location>
        <begin position="28"/>
        <end position="490"/>
    </location>
</feature>
<dbReference type="InterPro" id="IPR007657">
    <property type="entry name" value="Glycosyltransferase_61"/>
</dbReference>
<dbReference type="GO" id="GO:0016020">
    <property type="term" value="C:membrane"/>
    <property type="evidence" value="ECO:0007669"/>
    <property type="project" value="UniProtKB-SubCell"/>
</dbReference>
<dbReference type="GO" id="GO:0005783">
    <property type="term" value="C:endoplasmic reticulum"/>
    <property type="evidence" value="ECO:0007669"/>
    <property type="project" value="TreeGrafter"/>
</dbReference>
<keyword evidence="6" id="KW-0472">Membrane</keyword>
<organism evidence="10 11">
    <name type="scientific">Cyclocybe aegerita</name>
    <name type="common">Black poplar mushroom</name>
    <name type="synonym">Agrocybe aegerita</name>
    <dbReference type="NCBI Taxonomy" id="1973307"/>
    <lineage>
        <taxon>Eukaryota</taxon>
        <taxon>Fungi</taxon>
        <taxon>Dikarya</taxon>
        <taxon>Basidiomycota</taxon>
        <taxon>Agaricomycotina</taxon>
        <taxon>Agaricomycetes</taxon>
        <taxon>Agaricomycetidae</taxon>
        <taxon>Agaricales</taxon>
        <taxon>Agaricineae</taxon>
        <taxon>Bolbitiaceae</taxon>
        <taxon>Cyclocybe</taxon>
    </lineage>
</organism>